<gene>
    <name evidence="1" type="ORF">QX249_09575</name>
</gene>
<reference evidence="1" key="1">
    <citation type="submission" date="2023-06" db="EMBL/GenBank/DDBJ databases">
        <title>Genomic Diversity of Vibrio spp. and Metagenomic Analysis of Pathogens in Florida Gulf Coastal Waters Following Hurricane Ian.</title>
        <authorList>
            <person name="Brumfield K.D."/>
        </authorList>
    </citation>
    <scope>NUCLEOTIDE SEQUENCE</scope>
    <source>
        <strain evidence="1">WBS2B-138</strain>
    </source>
</reference>
<evidence type="ECO:0000313" key="2">
    <source>
        <dbReference type="Proteomes" id="UP001253193"/>
    </source>
</evidence>
<dbReference type="Proteomes" id="UP001253193">
    <property type="component" value="Unassembled WGS sequence"/>
</dbReference>
<dbReference type="EMBL" id="JAUHGG010000003">
    <property type="protein sequence ID" value="MDS1820905.1"/>
    <property type="molecule type" value="Genomic_DNA"/>
</dbReference>
<dbReference type="AlphaFoldDB" id="A0AAW8Q0V7"/>
<name>A0AAW8Q0V7_VIBPH</name>
<accession>A0AAW8Q0V7</accession>
<evidence type="ECO:0000313" key="1">
    <source>
        <dbReference type="EMBL" id="MDS1820905.1"/>
    </source>
</evidence>
<protein>
    <submittedName>
        <fullName evidence="1">Uncharacterized protein</fullName>
    </submittedName>
</protein>
<dbReference type="RefSeq" id="WP_311019688.1">
    <property type="nucleotide sequence ID" value="NZ_JAUHGG010000003.1"/>
</dbReference>
<sequence length="175" mass="20191">MSLERELSRLGLRRDSRIGVGKRVGGNLWLHKSYASEFIPQDLLMNAESKLPNWFSYDVVRVSRDQSEICFICSPDFDSSNEPMVSDSLLFKVDEVEGLTLKSHTKPQKDPLIYHHKWMFVRDDYRGFSVSDSKKRSLNWKTLLGVNRSLSSKIGRLSFWDSWLAENCLNGRLGS</sequence>
<comment type="caution">
    <text evidence="1">The sequence shown here is derived from an EMBL/GenBank/DDBJ whole genome shotgun (WGS) entry which is preliminary data.</text>
</comment>
<proteinExistence type="predicted"/>
<organism evidence="1 2">
    <name type="scientific">Vibrio parahaemolyticus</name>
    <dbReference type="NCBI Taxonomy" id="670"/>
    <lineage>
        <taxon>Bacteria</taxon>
        <taxon>Pseudomonadati</taxon>
        <taxon>Pseudomonadota</taxon>
        <taxon>Gammaproteobacteria</taxon>
        <taxon>Vibrionales</taxon>
        <taxon>Vibrionaceae</taxon>
        <taxon>Vibrio</taxon>
    </lineage>
</organism>